<dbReference type="InterPro" id="IPR037238">
    <property type="entry name" value="YbiA-like_sf"/>
</dbReference>
<organism evidence="2 3">
    <name type="scientific">Ascodesmis nigricans</name>
    <dbReference type="NCBI Taxonomy" id="341454"/>
    <lineage>
        <taxon>Eukaryota</taxon>
        <taxon>Fungi</taxon>
        <taxon>Dikarya</taxon>
        <taxon>Ascomycota</taxon>
        <taxon>Pezizomycotina</taxon>
        <taxon>Pezizomycetes</taxon>
        <taxon>Pezizales</taxon>
        <taxon>Ascodesmidaceae</taxon>
        <taxon>Ascodesmis</taxon>
    </lineage>
</organism>
<dbReference type="EMBL" id="ML220174">
    <property type="protein sequence ID" value="TGZ76537.1"/>
    <property type="molecule type" value="Genomic_DNA"/>
</dbReference>
<gene>
    <name evidence="2" type="ORF">EX30DRAFT_293038</name>
</gene>
<reference evidence="2 3" key="1">
    <citation type="submission" date="2019-04" db="EMBL/GenBank/DDBJ databases">
        <title>Comparative genomics and transcriptomics to analyze fruiting body development in filamentous ascomycetes.</title>
        <authorList>
            <consortium name="DOE Joint Genome Institute"/>
            <person name="Lutkenhaus R."/>
            <person name="Traeger S."/>
            <person name="Breuer J."/>
            <person name="Kuo A."/>
            <person name="Lipzen A."/>
            <person name="Pangilinan J."/>
            <person name="Dilworth D."/>
            <person name="Sandor L."/>
            <person name="Poggeler S."/>
            <person name="Barry K."/>
            <person name="Grigoriev I.V."/>
            <person name="Nowrousian M."/>
        </authorList>
    </citation>
    <scope>NUCLEOTIDE SEQUENCE [LARGE SCALE GENOMIC DNA]</scope>
    <source>
        <strain evidence="2 3">CBS 389.68</strain>
    </source>
</reference>
<proteinExistence type="predicted"/>
<sequence length="166" mass="19469">NSPIFFFSPHRPHGYLSQWYPSLFTPPSSPHTYTTAEQYMMHRKSLLFSPPSSTIPAQILATDDPRELKRLGRMVEGFDKEVWEREREGVVEEGNWWKFKADKELGRRLLETGGMELVEAAARDRVWGVGFGVERAPFERKRWGMNLLGKALMRVRERLRREMEES</sequence>
<evidence type="ECO:0000259" key="1">
    <source>
        <dbReference type="Pfam" id="PF08719"/>
    </source>
</evidence>
<dbReference type="Gene3D" id="1.10.357.40">
    <property type="entry name" value="YbiA-like"/>
    <property type="match status" value="1"/>
</dbReference>
<accession>A0A4S2MQC8</accession>
<dbReference type="Proteomes" id="UP000298138">
    <property type="component" value="Unassembled WGS sequence"/>
</dbReference>
<evidence type="ECO:0000313" key="3">
    <source>
        <dbReference type="Proteomes" id="UP000298138"/>
    </source>
</evidence>
<dbReference type="STRING" id="341454.A0A4S2MQC8"/>
<protein>
    <submittedName>
        <fullName evidence="2">DUF1768-domain-containing protein</fullName>
    </submittedName>
</protein>
<feature type="non-terminal residue" evidence="2">
    <location>
        <position position="1"/>
    </location>
</feature>
<dbReference type="AlphaFoldDB" id="A0A4S2MQC8"/>
<dbReference type="InParanoid" id="A0A4S2MQC8"/>
<dbReference type="OrthoDB" id="206452at2759"/>
<dbReference type="InterPro" id="IPR012816">
    <property type="entry name" value="NADAR"/>
</dbReference>
<keyword evidence="3" id="KW-1185">Reference proteome</keyword>
<feature type="non-terminal residue" evidence="2">
    <location>
        <position position="166"/>
    </location>
</feature>
<feature type="domain" description="NADAR" evidence="1">
    <location>
        <begin position="5"/>
        <end position="160"/>
    </location>
</feature>
<dbReference type="SUPFAM" id="SSF143990">
    <property type="entry name" value="YbiA-like"/>
    <property type="match status" value="1"/>
</dbReference>
<dbReference type="CDD" id="cd15457">
    <property type="entry name" value="NADAR"/>
    <property type="match status" value="1"/>
</dbReference>
<evidence type="ECO:0000313" key="2">
    <source>
        <dbReference type="EMBL" id="TGZ76537.1"/>
    </source>
</evidence>
<dbReference type="NCBIfam" id="TIGR02464">
    <property type="entry name" value="ribofla_fusion"/>
    <property type="match status" value="1"/>
</dbReference>
<dbReference type="Pfam" id="PF08719">
    <property type="entry name" value="NADAR"/>
    <property type="match status" value="1"/>
</dbReference>
<name>A0A4S2MQC8_9PEZI</name>